<sequence>MKDKAYGKPLKVFEDTALQGMLSEDFTQTQSQLVEKFTLTQKIVTELLHVTEEVQKGGKLVVDENWIYFDNPKRIKSSVDPVQPSTSTLRPNYW</sequence>
<evidence type="ECO:0000313" key="2">
    <source>
        <dbReference type="Proteomes" id="UP000887013"/>
    </source>
</evidence>
<organism evidence="1 2">
    <name type="scientific">Nephila pilipes</name>
    <name type="common">Giant wood spider</name>
    <name type="synonym">Nephila maculata</name>
    <dbReference type="NCBI Taxonomy" id="299642"/>
    <lineage>
        <taxon>Eukaryota</taxon>
        <taxon>Metazoa</taxon>
        <taxon>Ecdysozoa</taxon>
        <taxon>Arthropoda</taxon>
        <taxon>Chelicerata</taxon>
        <taxon>Arachnida</taxon>
        <taxon>Araneae</taxon>
        <taxon>Araneomorphae</taxon>
        <taxon>Entelegynae</taxon>
        <taxon>Araneoidea</taxon>
        <taxon>Nephilidae</taxon>
        <taxon>Nephila</taxon>
    </lineage>
</organism>
<dbReference type="Proteomes" id="UP000887013">
    <property type="component" value="Unassembled WGS sequence"/>
</dbReference>
<comment type="caution">
    <text evidence="1">The sequence shown here is derived from an EMBL/GenBank/DDBJ whole genome shotgun (WGS) entry which is preliminary data.</text>
</comment>
<protein>
    <submittedName>
        <fullName evidence="1">Uncharacterized protein</fullName>
    </submittedName>
</protein>
<proteinExistence type="predicted"/>
<reference evidence="1" key="1">
    <citation type="submission" date="2020-08" db="EMBL/GenBank/DDBJ databases">
        <title>Multicomponent nature underlies the extraordinary mechanical properties of spider dragline silk.</title>
        <authorList>
            <person name="Kono N."/>
            <person name="Nakamura H."/>
            <person name="Mori M."/>
            <person name="Yoshida Y."/>
            <person name="Ohtoshi R."/>
            <person name="Malay A.D."/>
            <person name="Moran D.A.P."/>
            <person name="Tomita M."/>
            <person name="Numata K."/>
            <person name="Arakawa K."/>
        </authorList>
    </citation>
    <scope>NUCLEOTIDE SEQUENCE</scope>
</reference>
<gene>
    <name evidence="1" type="ORF">NPIL_1891</name>
</gene>
<evidence type="ECO:0000313" key="1">
    <source>
        <dbReference type="EMBL" id="GFT89862.1"/>
    </source>
</evidence>
<dbReference type="OrthoDB" id="616263at2759"/>
<dbReference type="AlphaFoldDB" id="A0A8X6Q026"/>
<accession>A0A8X6Q026</accession>
<name>A0A8X6Q026_NEPPI</name>
<keyword evidence="2" id="KW-1185">Reference proteome</keyword>
<dbReference type="EMBL" id="BMAW01024868">
    <property type="protein sequence ID" value="GFT89862.1"/>
    <property type="molecule type" value="Genomic_DNA"/>
</dbReference>